<evidence type="ECO:0000256" key="6">
    <source>
        <dbReference type="ARBA" id="ARBA00022630"/>
    </source>
</evidence>
<keyword evidence="8" id="KW-0274">FAD</keyword>
<dbReference type="AlphaFoldDB" id="A0A5C8ZL35"/>
<dbReference type="GO" id="GO:0046168">
    <property type="term" value="P:glycerol-3-phosphate catabolic process"/>
    <property type="evidence" value="ECO:0007669"/>
    <property type="project" value="TreeGrafter"/>
</dbReference>
<keyword evidence="16" id="KW-1185">Reference proteome</keyword>
<comment type="subcellular location">
    <subcellularLocation>
        <location evidence="2">Cytoplasm</location>
    </subcellularLocation>
</comment>
<reference evidence="15 16" key="1">
    <citation type="submission" date="2019-07" db="EMBL/GenBank/DDBJ databases">
        <title>Quadrisphaera sp. strain DD2A genome sequencing and assembly.</title>
        <authorList>
            <person name="Kim I."/>
        </authorList>
    </citation>
    <scope>NUCLEOTIDE SEQUENCE [LARGE SCALE GENOMIC DNA]</scope>
    <source>
        <strain evidence="15 16">DD2A</strain>
    </source>
</reference>
<evidence type="ECO:0000256" key="8">
    <source>
        <dbReference type="ARBA" id="ARBA00022827"/>
    </source>
</evidence>
<dbReference type="Gene3D" id="3.30.9.10">
    <property type="entry name" value="D-Amino Acid Oxidase, subunit A, domain 2"/>
    <property type="match status" value="1"/>
</dbReference>
<evidence type="ECO:0000259" key="14">
    <source>
        <dbReference type="Pfam" id="PF16901"/>
    </source>
</evidence>
<evidence type="ECO:0000256" key="11">
    <source>
        <dbReference type="RuleBase" id="RU361217"/>
    </source>
</evidence>
<dbReference type="PANTHER" id="PTHR11985">
    <property type="entry name" value="GLYCEROL-3-PHOSPHATE DEHYDROGENASE"/>
    <property type="match status" value="1"/>
</dbReference>
<comment type="cofactor">
    <cofactor evidence="1 11">
        <name>FAD</name>
        <dbReference type="ChEBI" id="CHEBI:57692"/>
    </cofactor>
</comment>
<feature type="compositionally biased region" description="Basic and acidic residues" evidence="12">
    <location>
        <begin position="582"/>
        <end position="592"/>
    </location>
</feature>
<evidence type="ECO:0000259" key="13">
    <source>
        <dbReference type="Pfam" id="PF01266"/>
    </source>
</evidence>
<comment type="caution">
    <text evidence="15">The sequence shown here is derived from an EMBL/GenBank/DDBJ whole genome shotgun (WGS) entry which is preliminary data.</text>
</comment>
<dbReference type="InterPro" id="IPR031656">
    <property type="entry name" value="DAO_C"/>
</dbReference>
<comment type="similarity">
    <text evidence="3 11">Belongs to the FAD-dependent glycerol-3-phosphate dehydrogenase family.</text>
</comment>
<dbReference type="PRINTS" id="PR01001">
    <property type="entry name" value="FADG3PDH"/>
</dbReference>
<dbReference type="InterPro" id="IPR036188">
    <property type="entry name" value="FAD/NAD-bd_sf"/>
</dbReference>
<feature type="region of interest" description="Disordered" evidence="12">
    <location>
        <begin position="572"/>
        <end position="602"/>
    </location>
</feature>
<sequence length="602" mass="64281">MTSSTTSTGTPRGTGSTGSTALSPAARDRALERLAAEQLDVLVIGGGVTGAGAALDAASRGLTVGLLEQRDWASGTSSRASKLVHGGLRYLEMLDFALVHEALQERGLLVGRLAPHLVHPVPFLYPLQHRLWERAYVGAGIALYDALAGVFGRIGGRGVPLHRHLSHRALARVAPSLRPDAAVGAIRYYDAKVDDARFVEVLVRTAVGHGVAAASRVTVTGYLEEGGRVAGVTAVDLETGRELQVRARHVIGATGVWTEQTQELFRAQGLQVRASKGVHIVVPRDAVAGEDGFILKTEKSVLFIIPWTTHWVIGTTDTPWDLAKDHPVASAADVDYLLAQANAVLRRPLTRDDVLGVWTGLRPLIQPVSSDGSATTKVSREHTTATVRPGLTVIAGGKYTTYRVMARDVVDVALADRAPGDPVAPAGEVPASLTDQLPLAGADGYAVRWNQRHRLAASRGWSEERVVHLLHRYGSLVDEVIALVDDDPSLGEPLEGAPHHLRAEVVYAATHEGALHLEDVLTRRTRLSYEQADRGTASARSAAELMAGPLGWSAEQVEQEVATYLERVAAERAAEVEPDDASAERARLRAPEIRPLPVAAGA</sequence>
<feature type="region of interest" description="Disordered" evidence="12">
    <location>
        <begin position="1"/>
        <end position="24"/>
    </location>
</feature>
<dbReference type="Gene3D" id="3.50.50.60">
    <property type="entry name" value="FAD/NAD(P)-binding domain"/>
    <property type="match status" value="1"/>
</dbReference>
<evidence type="ECO:0000256" key="10">
    <source>
        <dbReference type="ARBA" id="ARBA00049055"/>
    </source>
</evidence>
<dbReference type="InterPro" id="IPR038299">
    <property type="entry name" value="DAO_C_sf"/>
</dbReference>
<comment type="catalytic activity">
    <reaction evidence="10 11">
        <text>a quinone + sn-glycerol 3-phosphate = dihydroxyacetone phosphate + a quinol</text>
        <dbReference type="Rhea" id="RHEA:18977"/>
        <dbReference type="ChEBI" id="CHEBI:24646"/>
        <dbReference type="ChEBI" id="CHEBI:57597"/>
        <dbReference type="ChEBI" id="CHEBI:57642"/>
        <dbReference type="ChEBI" id="CHEBI:132124"/>
        <dbReference type="EC" id="1.1.5.3"/>
    </reaction>
</comment>
<dbReference type="GO" id="GO:0004368">
    <property type="term" value="F:glycerol-3-phosphate dehydrogenase (quinone) activity"/>
    <property type="evidence" value="ECO:0007669"/>
    <property type="project" value="UniProtKB-EC"/>
</dbReference>
<feature type="domain" description="FAD dependent oxidoreductase" evidence="13">
    <location>
        <begin position="40"/>
        <end position="403"/>
    </location>
</feature>
<dbReference type="PROSITE" id="PS00977">
    <property type="entry name" value="FAD_G3PDH_1"/>
    <property type="match status" value="1"/>
</dbReference>
<dbReference type="Pfam" id="PF16901">
    <property type="entry name" value="DAO_C"/>
    <property type="match status" value="1"/>
</dbReference>
<dbReference type="OrthoDB" id="9766796at2"/>
<dbReference type="Proteomes" id="UP000321234">
    <property type="component" value="Unassembled WGS sequence"/>
</dbReference>
<keyword evidence="5" id="KW-0963">Cytoplasm</keyword>
<dbReference type="EMBL" id="VKAC01000001">
    <property type="protein sequence ID" value="TXR57849.1"/>
    <property type="molecule type" value="Genomic_DNA"/>
</dbReference>
<gene>
    <name evidence="15" type="ORF">FMM08_00925</name>
</gene>
<dbReference type="EC" id="1.1.5.3" evidence="4 11"/>
<dbReference type="Pfam" id="PF01266">
    <property type="entry name" value="DAO"/>
    <property type="match status" value="1"/>
</dbReference>
<dbReference type="Gene3D" id="1.10.8.870">
    <property type="entry name" value="Alpha-glycerophosphate oxidase, cap domain"/>
    <property type="match status" value="1"/>
</dbReference>
<feature type="compositionally biased region" description="Low complexity" evidence="12">
    <location>
        <begin position="1"/>
        <end position="20"/>
    </location>
</feature>
<name>A0A5C8ZL35_9ACTN</name>
<keyword evidence="9 11" id="KW-0560">Oxidoreductase</keyword>
<dbReference type="FunFam" id="1.10.8.870:FF:000003">
    <property type="entry name" value="Glycerol-3-phosphate dehydrogenase"/>
    <property type="match status" value="1"/>
</dbReference>
<evidence type="ECO:0000256" key="1">
    <source>
        <dbReference type="ARBA" id="ARBA00001974"/>
    </source>
</evidence>
<organism evidence="15 16">
    <name type="scientific">Quadrisphaera setariae</name>
    <dbReference type="NCBI Taxonomy" id="2593304"/>
    <lineage>
        <taxon>Bacteria</taxon>
        <taxon>Bacillati</taxon>
        <taxon>Actinomycetota</taxon>
        <taxon>Actinomycetes</taxon>
        <taxon>Kineosporiales</taxon>
        <taxon>Kineosporiaceae</taxon>
        <taxon>Quadrisphaera</taxon>
    </lineage>
</organism>
<dbReference type="SUPFAM" id="SSF51905">
    <property type="entry name" value="FAD/NAD(P)-binding domain"/>
    <property type="match status" value="1"/>
</dbReference>
<dbReference type="GO" id="GO:0006071">
    <property type="term" value="P:glycerol metabolic process"/>
    <property type="evidence" value="ECO:0007669"/>
    <property type="project" value="UniProtKB-KW"/>
</dbReference>
<feature type="domain" description="Alpha-glycerophosphate oxidase C-terminal" evidence="14">
    <location>
        <begin position="433"/>
        <end position="556"/>
    </location>
</feature>
<keyword evidence="6 11" id="KW-0285">Flavoprotein</keyword>
<dbReference type="GO" id="GO:0009331">
    <property type="term" value="C:glycerol-3-phosphate dehydrogenase (FAD) complex"/>
    <property type="evidence" value="ECO:0007669"/>
    <property type="project" value="UniProtKB-UniRule"/>
</dbReference>
<dbReference type="PANTHER" id="PTHR11985:SF31">
    <property type="entry name" value="GLYCEROL-3-PHOSPHATE DEHYDROGENASE 2"/>
    <property type="match status" value="1"/>
</dbReference>
<dbReference type="PROSITE" id="PS00978">
    <property type="entry name" value="FAD_G3PDH_2"/>
    <property type="match status" value="1"/>
</dbReference>
<proteinExistence type="inferred from homology"/>
<evidence type="ECO:0000256" key="12">
    <source>
        <dbReference type="SAM" id="MobiDB-lite"/>
    </source>
</evidence>
<evidence type="ECO:0000313" key="16">
    <source>
        <dbReference type="Proteomes" id="UP000321234"/>
    </source>
</evidence>
<keyword evidence="7" id="KW-0319">Glycerol metabolism</keyword>
<evidence type="ECO:0000256" key="5">
    <source>
        <dbReference type="ARBA" id="ARBA00022490"/>
    </source>
</evidence>
<accession>A0A5C8ZL35</accession>
<evidence type="ECO:0000256" key="2">
    <source>
        <dbReference type="ARBA" id="ARBA00004496"/>
    </source>
</evidence>
<evidence type="ECO:0000256" key="9">
    <source>
        <dbReference type="ARBA" id="ARBA00023002"/>
    </source>
</evidence>
<evidence type="ECO:0000256" key="7">
    <source>
        <dbReference type="ARBA" id="ARBA00022798"/>
    </source>
</evidence>
<dbReference type="RefSeq" id="WP_147924460.1">
    <property type="nucleotide sequence ID" value="NZ_VKAC01000001.1"/>
</dbReference>
<evidence type="ECO:0000256" key="3">
    <source>
        <dbReference type="ARBA" id="ARBA00007330"/>
    </source>
</evidence>
<evidence type="ECO:0000256" key="4">
    <source>
        <dbReference type="ARBA" id="ARBA00013029"/>
    </source>
</evidence>
<evidence type="ECO:0000313" key="15">
    <source>
        <dbReference type="EMBL" id="TXR57849.1"/>
    </source>
</evidence>
<dbReference type="InterPro" id="IPR000447">
    <property type="entry name" value="G3P_DH_FAD-dep"/>
</dbReference>
<protein>
    <recommendedName>
        <fullName evidence="4 11">Glycerol-3-phosphate dehydrogenase</fullName>
        <ecNumber evidence="4 11">1.1.5.3</ecNumber>
    </recommendedName>
</protein>
<dbReference type="InterPro" id="IPR006076">
    <property type="entry name" value="FAD-dep_OxRdtase"/>
</dbReference>